<organism evidence="8 9">
    <name type="scientific">Brevundimonas lenta</name>
    <dbReference type="NCBI Taxonomy" id="424796"/>
    <lineage>
        <taxon>Bacteria</taxon>
        <taxon>Pseudomonadati</taxon>
        <taxon>Pseudomonadota</taxon>
        <taxon>Alphaproteobacteria</taxon>
        <taxon>Caulobacterales</taxon>
        <taxon>Caulobacteraceae</taxon>
        <taxon>Brevundimonas</taxon>
    </lineage>
</organism>
<keyword evidence="9" id="KW-1185">Reference proteome</keyword>
<dbReference type="AlphaFoldDB" id="A0A7W6JB81"/>
<sequence length="145" mass="15650">MNTLLRLDGLARGQDAALGLFRLYLGGFLVWGVWDNITSAARMAEFEAFLRALDCPWPALAAPASVWAQLLIGALLIPGFLTRWAGLLLTINFTVAVWLLGRLEAPAEAVAREQFGPMMCVLAGFLLATHGAGKLSLDGLLRKGR</sequence>
<evidence type="ECO:0000256" key="2">
    <source>
        <dbReference type="ARBA" id="ARBA00006679"/>
    </source>
</evidence>
<evidence type="ECO:0000256" key="5">
    <source>
        <dbReference type="ARBA" id="ARBA00022989"/>
    </source>
</evidence>
<evidence type="ECO:0000256" key="7">
    <source>
        <dbReference type="SAM" id="Phobius"/>
    </source>
</evidence>
<feature type="transmembrane region" description="Helical" evidence="7">
    <location>
        <begin position="115"/>
        <end position="137"/>
    </location>
</feature>
<evidence type="ECO:0000313" key="9">
    <source>
        <dbReference type="Proteomes" id="UP000529946"/>
    </source>
</evidence>
<dbReference type="InterPro" id="IPR032808">
    <property type="entry name" value="DoxX"/>
</dbReference>
<keyword evidence="5 7" id="KW-1133">Transmembrane helix</keyword>
<evidence type="ECO:0000256" key="3">
    <source>
        <dbReference type="ARBA" id="ARBA00022475"/>
    </source>
</evidence>
<evidence type="ECO:0000256" key="4">
    <source>
        <dbReference type="ARBA" id="ARBA00022692"/>
    </source>
</evidence>
<dbReference type="RefSeq" id="WP_183203067.1">
    <property type="nucleotide sequence ID" value="NZ_BAAAER010000004.1"/>
</dbReference>
<dbReference type="Pfam" id="PF07681">
    <property type="entry name" value="DoxX"/>
    <property type="match status" value="1"/>
</dbReference>
<dbReference type="GO" id="GO:0005886">
    <property type="term" value="C:plasma membrane"/>
    <property type="evidence" value="ECO:0007669"/>
    <property type="project" value="UniProtKB-SubCell"/>
</dbReference>
<proteinExistence type="inferred from homology"/>
<dbReference type="PANTHER" id="PTHR33452:SF1">
    <property type="entry name" value="INNER MEMBRANE PROTEIN YPHA-RELATED"/>
    <property type="match status" value="1"/>
</dbReference>
<dbReference type="PANTHER" id="PTHR33452">
    <property type="entry name" value="OXIDOREDUCTASE CATD-RELATED"/>
    <property type="match status" value="1"/>
</dbReference>
<keyword evidence="4 7" id="KW-0812">Transmembrane</keyword>
<name>A0A7W6JB81_9CAUL</name>
<keyword evidence="6 7" id="KW-0472">Membrane</keyword>
<keyword evidence="3" id="KW-1003">Cell membrane</keyword>
<feature type="transmembrane region" description="Helical" evidence="7">
    <location>
        <begin position="84"/>
        <end position="103"/>
    </location>
</feature>
<dbReference type="Proteomes" id="UP000529946">
    <property type="component" value="Unassembled WGS sequence"/>
</dbReference>
<gene>
    <name evidence="8" type="ORF">GGR12_000762</name>
</gene>
<accession>A0A7W6JB81</accession>
<feature type="transmembrane region" description="Helical" evidence="7">
    <location>
        <begin position="20"/>
        <end position="37"/>
    </location>
</feature>
<evidence type="ECO:0000256" key="6">
    <source>
        <dbReference type="ARBA" id="ARBA00023136"/>
    </source>
</evidence>
<feature type="transmembrane region" description="Helical" evidence="7">
    <location>
        <begin position="57"/>
        <end position="77"/>
    </location>
</feature>
<protein>
    <submittedName>
        <fullName evidence="8">Putative oxidoreductase</fullName>
    </submittedName>
</protein>
<reference evidence="8 9" key="1">
    <citation type="submission" date="2020-08" db="EMBL/GenBank/DDBJ databases">
        <title>Genomic Encyclopedia of Type Strains, Phase IV (KMG-IV): sequencing the most valuable type-strain genomes for metagenomic binning, comparative biology and taxonomic classification.</title>
        <authorList>
            <person name="Goeker M."/>
        </authorList>
    </citation>
    <scope>NUCLEOTIDE SEQUENCE [LARGE SCALE GENOMIC DNA]</scope>
    <source>
        <strain evidence="8 9">DSM 23960</strain>
    </source>
</reference>
<comment type="subcellular location">
    <subcellularLocation>
        <location evidence="1">Cell membrane</location>
        <topology evidence="1">Multi-pass membrane protein</topology>
    </subcellularLocation>
</comment>
<evidence type="ECO:0000256" key="1">
    <source>
        <dbReference type="ARBA" id="ARBA00004651"/>
    </source>
</evidence>
<dbReference type="EMBL" id="JACIDM010000001">
    <property type="protein sequence ID" value="MBB4081923.1"/>
    <property type="molecule type" value="Genomic_DNA"/>
</dbReference>
<comment type="caution">
    <text evidence="8">The sequence shown here is derived from an EMBL/GenBank/DDBJ whole genome shotgun (WGS) entry which is preliminary data.</text>
</comment>
<evidence type="ECO:0000313" key="8">
    <source>
        <dbReference type="EMBL" id="MBB4081923.1"/>
    </source>
</evidence>
<dbReference type="InterPro" id="IPR051907">
    <property type="entry name" value="DoxX-like_oxidoreductase"/>
</dbReference>
<comment type="similarity">
    <text evidence="2">Belongs to the DoxX family.</text>
</comment>